<gene>
    <name evidence="1" type="ORF">Mterra_03481</name>
</gene>
<evidence type="ECO:0000313" key="2">
    <source>
        <dbReference type="Proteomes" id="UP000265715"/>
    </source>
</evidence>
<sequence length="216" mass="24267">MRYRRLVVCIGITVGIALAVGALTVSRRPPAGHTPLFGTAGSLRGTAFCRKYGCEYEGAHESTVWRNTVFHHLKLLYDSARNPIDDDYRPGTVKAMIARNSKGQIIQAELAFFSENNRKGFDNQFDYNIAWDFMLLMVGKVKVFQDTGPAAIFAGVCVTGLDGRYMEKFMLTKGRLPDGTPYFIYCLSLAKPDAAHAFNNTIVWTVSMTDEEYRRR</sequence>
<accession>A0A399EC00</accession>
<dbReference type="AlphaFoldDB" id="A0A399EC00"/>
<dbReference type="Proteomes" id="UP000265715">
    <property type="component" value="Unassembled WGS sequence"/>
</dbReference>
<protein>
    <submittedName>
        <fullName evidence="1">Uncharacterized protein</fullName>
    </submittedName>
</protein>
<name>A0A399EC00_9DEIN</name>
<evidence type="ECO:0000313" key="1">
    <source>
        <dbReference type="EMBL" id="RIH80699.1"/>
    </source>
</evidence>
<keyword evidence="2" id="KW-1185">Reference proteome</keyword>
<comment type="caution">
    <text evidence="1">The sequence shown here is derived from an EMBL/GenBank/DDBJ whole genome shotgun (WGS) entry which is preliminary data.</text>
</comment>
<organism evidence="1 2">
    <name type="scientific">Calidithermus terrae</name>
    <dbReference type="NCBI Taxonomy" id="1408545"/>
    <lineage>
        <taxon>Bacteria</taxon>
        <taxon>Thermotogati</taxon>
        <taxon>Deinococcota</taxon>
        <taxon>Deinococci</taxon>
        <taxon>Thermales</taxon>
        <taxon>Thermaceae</taxon>
        <taxon>Calidithermus</taxon>
    </lineage>
</organism>
<dbReference type="EMBL" id="QXDL01000221">
    <property type="protein sequence ID" value="RIH80699.1"/>
    <property type="molecule type" value="Genomic_DNA"/>
</dbReference>
<reference evidence="1 2" key="1">
    <citation type="submission" date="2018-08" db="EMBL/GenBank/DDBJ databases">
        <title>Meiothermus terrae DSM 26712 genome sequencing project.</title>
        <authorList>
            <person name="Da Costa M.S."/>
            <person name="Albuquerque L."/>
            <person name="Raposo P."/>
            <person name="Froufe H.J.C."/>
            <person name="Barroso C.S."/>
            <person name="Egas C."/>
        </authorList>
    </citation>
    <scope>NUCLEOTIDE SEQUENCE [LARGE SCALE GENOMIC DNA]</scope>
    <source>
        <strain evidence="1 2">DSM 26712</strain>
    </source>
</reference>
<proteinExistence type="predicted"/>